<feature type="compositionally biased region" description="Basic and acidic residues" evidence="1">
    <location>
        <begin position="111"/>
        <end position="124"/>
    </location>
</feature>
<feature type="region of interest" description="Disordered" evidence="1">
    <location>
        <begin position="773"/>
        <end position="831"/>
    </location>
</feature>
<feature type="region of interest" description="Disordered" evidence="1">
    <location>
        <begin position="293"/>
        <end position="318"/>
    </location>
</feature>
<feature type="compositionally biased region" description="Low complexity" evidence="1">
    <location>
        <begin position="458"/>
        <end position="481"/>
    </location>
</feature>
<sequence>MFHPRPFGGIAGIFAKSARSDPTSRSDGSAGHVPDGEAAVIDAPVPQRSVSLHRNVPSEDSVKGFQRLLEARRSIDEPRASADTKVFTELKLAADLKSFGERRPFTSSKPMAEHRRFPDFRQPPESKPLADIAALTEFLQSHTSVTVTPAASRSEPPKPQLKLEIPADAEQKAASEAIYDKLYLLHLMFNIQRISTEQGISVVDSAAPKLKFLPSHSFTQHSAGARDTVHGHREGLMGLYAQTAQSLFDQGEGGPKSMHIASGQRRSYFDQRIPKGKESFLLGREGYDLSDYPKRGDLHDGDSHFTDGPPRWKTYESNPMRSESKFGFDRFKGSDGLGLLDGEPDFHLKGLEHFKPRASPFASSAGTSGLHGAAEMSMQSLLQEQSQQDRFDMSEHYPQFDGGQVDTDALLLGLERHTMHRPSADVHFNNSMMMSDPYSTVESADQKLLQYTALAASAAQAQPTGGRTSDSSPWPSSTASDMKTSIKADDVFSSPLLKSSSNSISFLERLLDKSFDNSDAALESSIAEATAQFQKSLQLSAEQHLHSQPRREVQTQLQSHLILQSHLQSELQAQMHGRHGHSHGSLNMHHKLKSHIPLKSQHHLRSHLPSKTQQLKSHQPSKLHQLKLQSHKLQPLKSQPPSKLQLPLKIQPPLKSHPQIKPPMGPKSQTPLPFQMQSPSSLHASLHLTMHPQLPLQLQPQPNQPIPKTIDLQWQYMDFHGLVHGPFSSKQMYTWYINNFFNPNLKMRYNQSMQWTPFRELYPVTSRAFVENPVGYSPETPSTTTQQQAPETPNVVVTAPTTENSEEPVAAEAEAPTNESPQISSHRWNKPDELKVDSLLDIMEKQKLQSAPKEAPKAAASPDVPKPSPGWKVADSVAEPSPVASEDFPSLALGVEKATKPRKKLTGTPSQQGSTMTLKAFMKHQAQAPDNSRVQPRESFASKLMGNNK</sequence>
<evidence type="ECO:0000259" key="2">
    <source>
        <dbReference type="PROSITE" id="PS50829"/>
    </source>
</evidence>
<feature type="compositionally biased region" description="Low complexity" evidence="1">
    <location>
        <begin position="807"/>
        <end position="816"/>
    </location>
</feature>
<reference evidence="4" key="1">
    <citation type="journal article" date="2014" name="Nucleic Acids Res.">
        <title>The evolutionary dynamics of variant antigen genes in Babesia reveal a history of genomic innovation underlying host-parasite interaction.</title>
        <authorList>
            <person name="Jackson A.P."/>
            <person name="Otto T.D."/>
            <person name="Darby A."/>
            <person name="Ramaprasad A."/>
            <person name="Xia D."/>
            <person name="Echaide I.E."/>
            <person name="Farber M."/>
            <person name="Gahlot S."/>
            <person name="Gamble J."/>
            <person name="Gupta D."/>
            <person name="Gupta Y."/>
            <person name="Jackson L."/>
            <person name="Malandrin L."/>
            <person name="Malas T.B."/>
            <person name="Moussa E."/>
            <person name="Nair M."/>
            <person name="Reid A.J."/>
            <person name="Sanders M."/>
            <person name="Sharma J."/>
            <person name="Tracey A."/>
            <person name="Quail M.A."/>
            <person name="Weir W."/>
            <person name="Wastling J.M."/>
            <person name="Hall N."/>
            <person name="Willadsen P."/>
            <person name="Lingelbach K."/>
            <person name="Shiels B."/>
            <person name="Tait A."/>
            <person name="Berriman M."/>
            <person name="Allred D.R."/>
            <person name="Pain A."/>
        </authorList>
    </citation>
    <scope>NUCLEOTIDE SEQUENCE [LARGE SCALE GENOMIC DNA]</scope>
    <source>
        <strain evidence="4">Bond</strain>
    </source>
</reference>
<accession>A0A061D1H0</accession>
<feature type="compositionally biased region" description="Low complexity" evidence="1">
    <location>
        <begin position="850"/>
        <end position="862"/>
    </location>
</feature>
<dbReference type="EMBL" id="LK391707">
    <property type="protein sequence ID" value="CDR93967.1"/>
    <property type="molecule type" value="Genomic_DNA"/>
</dbReference>
<dbReference type="InterPro" id="IPR003169">
    <property type="entry name" value="GYF"/>
</dbReference>
<protein>
    <recommendedName>
        <fullName evidence="2">GYF domain-containing protein</fullName>
    </recommendedName>
</protein>
<feature type="compositionally biased region" description="Low complexity" evidence="1">
    <location>
        <begin position="777"/>
        <end position="793"/>
    </location>
</feature>
<dbReference type="SMART" id="SM00444">
    <property type="entry name" value="GYF"/>
    <property type="match status" value="1"/>
</dbReference>
<dbReference type="RefSeq" id="XP_012766153.1">
    <property type="nucleotide sequence ID" value="XM_012910699.1"/>
</dbReference>
<dbReference type="VEuPathDB" id="PiroplasmaDB:BBBOND_0102900"/>
<gene>
    <name evidence="3" type="ORF">BBBOND_0102900</name>
</gene>
<feature type="region of interest" description="Disordered" evidence="1">
    <location>
        <begin position="13"/>
        <end position="37"/>
    </location>
</feature>
<organism evidence="3 4">
    <name type="scientific">Babesia bigemina</name>
    <dbReference type="NCBI Taxonomy" id="5866"/>
    <lineage>
        <taxon>Eukaryota</taxon>
        <taxon>Sar</taxon>
        <taxon>Alveolata</taxon>
        <taxon>Apicomplexa</taxon>
        <taxon>Aconoidasida</taxon>
        <taxon>Piroplasmida</taxon>
        <taxon>Babesiidae</taxon>
        <taxon>Babesia</taxon>
    </lineage>
</organism>
<evidence type="ECO:0000256" key="1">
    <source>
        <dbReference type="SAM" id="MobiDB-lite"/>
    </source>
</evidence>
<dbReference type="Gene3D" id="3.30.1490.40">
    <property type="match status" value="1"/>
</dbReference>
<feature type="region of interest" description="Disordered" evidence="1">
    <location>
        <begin position="653"/>
        <end position="678"/>
    </location>
</feature>
<feature type="compositionally biased region" description="Basic and acidic residues" evidence="1">
    <location>
        <begin position="293"/>
        <end position="305"/>
    </location>
</feature>
<dbReference type="GeneID" id="24562508"/>
<feature type="compositionally biased region" description="Basic residues" evidence="1">
    <location>
        <begin position="598"/>
        <end position="608"/>
    </location>
</feature>
<feature type="region of interest" description="Disordered" evidence="1">
    <location>
        <begin position="598"/>
        <end position="623"/>
    </location>
</feature>
<keyword evidence="4" id="KW-1185">Reference proteome</keyword>
<feature type="compositionally biased region" description="Polar residues" evidence="1">
    <location>
        <begin position="667"/>
        <end position="678"/>
    </location>
</feature>
<feature type="domain" description="GYF" evidence="2">
    <location>
        <begin position="711"/>
        <end position="762"/>
    </location>
</feature>
<dbReference type="SUPFAM" id="SSF55277">
    <property type="entry name" value="GYF domain"/>
    <property type="match status" value="1"/>
</dbReference>
<dbReference type="OrthoDB" id="48509at2759"/>
<evidence type="ECO:0000313" key="3">
    <source>
        <dbReference type="EMBL" id="CDR93967.1"/>
    </source>
</evidence>
<evidence type="ECO:0000313" key="4">
    <source>
        <dbReference type="Proteomes" id="UP000033188"/>
    </source>
</evidence>
<dbReference type="Proteomes" id="UP000033188">
    <property type="component" value="Chromosome 1"/>
</dbReference>
<name>A0A061D1H0_BABBI</name>
<dbReference type="AlphaFoldDB" id="A0A061D1H0"/>
<feature type="region of interest" description="Disordered" evidence="1">
    <location>
        <begin position="103"/>
        <end position="124"/>
    </location>
</feature>
<dbReference type="InterPro" id="IPR035445">
    <property type="entry name" value="GYF-like_dom_sf"/>
</dbReference>
<dbReference type="KEGG" id="bbig:BBBOND_0102900"/>
<proteinExistence type="predicted"/>
<dbReference type="OMA" id="HESTILN"/>
<feature type="region of interest" description="Disordered" evidence="1">
    <location>
        <begin position="847"/>
        <end position="949"/>
    </location>
</feature>
<dbReference type="STRING" id="5866.A0A061D1H0"/>
<feature type="compositionally biased region" description="Polar residues" evidence="1">
    <location>
        <begin position="817"/>
        <end position="826"/>
    </location>
</feature>
<dbReference type="Pfam" id="PF02213">
    <property type="entry name" value="GYF"/>
    <property type="match status" value="1"/>
</dbReference>
<feature type="compositionally biased region" description="Polar residues" evidence="1">
    <location>
        <begin position="609"/>
        <end position="618"/>
    </location>
</feature>
<feature type="region of interest" description="Disordered" evidence="1">
    <location>
        <begin position="458"/>
        <end position="482"/>
    </location>
</feature>
<feature type="compositionally biased region" description="Polar residues" evidence="1">
    <location>
        <begin position="907"/>
        <end position="917"/>
    </location>
</feature>
<dbReference type="PROSITE" id="PS50829">
    <property type="entry name" value="GYF"/>
    <property type="match status" value="1"/>
</dbReference>